<feature type="domain" description="Glycosyltransferase 2-like" evidence="4">
    <location>
        <begin position="6"/>
        <end position="113"/>
    </location>
</feature>
<dbReference type="Proteomes" id="UP000010796">
    <property type="component" value="Chromosome"/>
</dbReference>
<dbReference type="SUPFAM" id="SSF53448">
    <property type="entry name" value="Nucleotide-diphospho-sugar transferases"/>
    <property type="match status" value="1"/>
</dbReference>
<organism evidence="5 6">
    <name type="scientific">Echinicola vietnamensis (strain DSM 17526 / LMG 23754 / KMM 6221)</name>
    <dbReference type="NCBI Taxonomy" id="926556"/>
    <lineage>
        <taxon>Bacteria</taxon>
        <taxon>Pseudomonadati</taxon>
        <taxon>Bacteroidota</taxon>
        <taxon>Cytophagia</taxon>
        <taxon>Cytophagales</taxon>
        <taxon>Cyclobacteriaceae</taxon>
        <taxon>Echinicola</taxon>
    </lineage>
</organism>
<dbReference type="CDD" id="cd04186">
    <property type="entry name" value="GT_2_like_c"/>
    <property type="match status" value="1"/>
</dbReference>
<accession>L0G5H0</accession>
<keyword evidence="2" id="KW-0328">Glycosyltransferase</keyword>
<dbReference type="InterPro" id="IPR001173">
    <property type="entry name" value="Glyco_trans_2-like"/>
</dbReference>
<dbReference type="PANTHER" id="PTHR43179">
    <property type="entry name" value="RHAMNOSYLTRANSFERASE WBBL"/>
    <property type="match status" value="1"/>
</dbReference>
<evidence type="ECO:0000313" key="5">
    <source>
        <dbReference type="EMBL" id="AGA80266.1"/>
    </source>
</evidence>
<evidence type="ECO:0000256" key="2">
    <source>
        <dbReference type="ARBA" id="ARBA00022676"/>
    </source>
</evidence>
<dbReference type="RefSeq" id="WP_015267801.1">
    <property type="nucleotide sequence ID" value="NC_019904.1"/>
</dbReference>
<dbReference type="Gene3D" id="3.90.550.10">
    <property type="entry name" value="Spore Coat Polysaccharide Biosynthesis Protein SpsA, Chain A"/>
    <property type="match status" value="1"/>
</dbReference>
<dbReference type="OrthoDB" id="9771846at2"/>
<evidence type="ECO:0000256" key="1">
    <source>
        <dbReference type="ARBA" id="ARBA00006739"/>
    </source>
</evidence>
<dbReference type="GO" id="GO:0016757">
    <property type="term" value="F:glycosyltransferase activity"/>
    <property type="evidence" value="ECO:0007669"/>
    <property type="project" value="UniProtKB-KW"/>
</dbReference>
<gene>
    <name evidence="5" type="ordered locus">Echvi_4059</name>
</gene>
<dbReference type="KEGG" id="evi:Echvi_4059"/>
<evidence type="ECO:0000256" key="3">
    <source>
        <dbReference type="ARBA" id="ARBA00022679"/>
    </source>
</evidence>
<comment type="similarity">
    <text evidence="1">Belongs to the glycosyltransferase 2 family.</text>
</comment>
<keyword evidence="3 5" id="KW-0808">Transferase</keyword>
<dbReference type="EMBL" id="CP003346">
    <property type="protein sequence ID" value="AGA80266.1"/>
    <property type="molecule type" value="Genomic_DNA"/>
</dbReference>
<dbReference type="HOGENOM" id="CLU_023845_4_0_10"/>
<dbReference type="InterPro" id="IPR029044">
    <property type="entry name" value="Nucleotide-diphossugar_trans"/>
</dbReference>
<dbReference type="Pfam" id="PF00535">
    <property type="entry name" value="Glycos_transf_2"/>
    <property type="match status" value="1"/>
</dbReference>
<protein>
    <submittedName>
        <fullName evidence="5">Putative glycosyltransferase</fullName>
    </submittedName>
</protein>
<sequence>MKEAAVVILNYNGEGMLRRFLPNVLENSFFDVIVVDNNSSDGSRLLMETHFSEVRLICLAKNHGFSRGYNEALSQLKGQYRHYILLNSDVAVSPQWDLRLINWLKSHQHFAAVQPKILSAQDRSRFDYAGAGGGHIDRLGYPFCRGRVFETLEKDYGQYDDEVEVDWVSGACYAVKADVFHEMNGFEADFFAHMEEIDLCWRMVRNGWKLGYLGSVSVYHLGGGTLSRTSPFKTYLNFRNNLLMLHRNLTTEGFMKVMMFRMPLDAAAAAQFVLSGKGDHAGQVIKAYRDFLKMRNRYKKEGALASKLPIQKASKEVTSVVLAYYVKGKRTYPEL</sequence>
<dbReference type="STRING" id="926556.Echvi_4059"/>
<proteinExistence type="inferred from homology"/>
<reference evidence="6" key="1">
    <citation type="submission" date="2012-02" db="EMBL/GenBank/DDBJ databases">
        <title>The complete genome of Echinicola vietnamensis DSM 17526.</title>
        <authorList>
            <person name="Lucas S."/>
            <person name="Copeland A."/>
            <person name="Lapidus A."/>
            <person name="Glavina del Rio T."/>
            <person name="Dalin E."/>
            <person name="Tice H."/>
            <person name="Bruce D."/>
            <person name="Goodwin L."/>
            <person name="Pitluck S."/>
            <person name="Peters L."/>
            <person name="Ovchinnikova G."/>
            <person name="Teshima H."/>
            <person name="Kyrpides N."/>
            <person name="Mavromatis K."/>
            <person name="Ivanova N."/>
            <person name="Brettin T."/>
            <person name="Detter J.C."/>
            <person name="Han C."/>
            <person name="Larimer F."/>
            <person name="Land M."/>
            <person name="Hauser L."/>
            <person name="Markowitz V."/>
            <person name="Cheng J.-F."/>
            <person name="Hugenholtz P."/>
            <person name="Woyke T."/>
            <person name="Wu D."/>
            <person name="Brambilla E."/>
            <person name="Klenk H.-P."/>
            <person name="Eisen J.A."/>
        </authorList>
    </citation>
    <scope>NUCLEOTIDE SEQUENCE [LARGE SCALE GENOMIC DNA]</scope>
    <source>
        <strain evidence="6">DSM 17526 / LMG 23754 / KMM 6221</strain>
    </source>
</reference>
<evidence type="ECO:0000259" key="4">
    <source>
        <dbReference type="Pfam" id="PF00535"/>
    </source>
</evidence>
<dbReference type="PATRIC" id="fig|926556.3.peg.4272"/>
<name>L0G5H0_ECHVK</name>
<dbReference type="eggNOG" id="COG1216">
    <property type="taxonomic scope" value="Bacteria"/>
</dbReference>
<keyword evidence="6" id="KW-1185">Reference proteome</keyword>
<dbReference type="PANTHER" id="PTHR43179:SF12">
    <property type="entry name" value="GALACTOFURANOSYLTRANSFERASE GLFT2"/>
    <property type="match status" value="1"/>
</dbReference>
<dbReference type="AlphaFoldDB" id="L0G5H0"/>
<evidence type="ECO:0000313" key="6">
    <source>
        <dbReference type="Proteomes" id="UP000010796"/>
    </source>
</evidence>